<evidence type="ECO:0000259" key="2">
    <source>
        <dbReference type="Pfam" id="PF00329"/>
    </source>
</evidence>
<dbReference type="Pfam" id="PF00329">
    <property type="entry name" value="Complex1_30kDa"/>
    <property type="match status" value="1"/>
</dbReference>
<dbReference type="eggNOG" id="COG0852">
    <property type="taxonomic scope" value="Bacteria"/>
</dbReference>
<dbReference type="AlphaFoldDB" id="I2F6A4"/>
<proteinExistence type="inferred from homology"/>
<dbReference type="InterPro" id="IPR037232">
    <property type="entry name" value="NADH_quin_OxRdtase_su_C/D-like"/>
</dbReference>
<gene>
    <name evidence="3" type="ORF">Theba_1806</name>
</gene>
<keyword evidence="3" id="KW-0830">Ubiquinone</keyword>
<dbReference type="GeneID" id="87107572"/>
<dbReference type="InterPro" id="IPR001268">
    <property type="entry name" value="NADH_UbQ_OxRdtase_30kDa_su"/>
</dbReference>
<name>I2F6A4_9BACT</name>
<feature type="domain" description="NADH:ubiquinone oxidoreductase 30kDa subunit" evidence="2">
    <location>
        <begin position="30"/>
        <end position="148"/>
    </location>
</feature>
<dbReference type="PANTHER" id="PTHR10884:SF14">
    <property type="entry name" value="NADH DEHYDROGENASE [UBIQUINONE] IRON-SULFUR PROTEIN 3, MITOCHONDRIAL"/>
    <property type="match status" value="1"/>
</dbReference>
<dbReference type="KEGG" id="mpg:Theba_1806"/>
<sequence>MNSMNEILGEVTTIAGELSVKEVTARESIVSVEASRLNAVLELLKRRGFSHLSLITGVDRIKDGIFEVFYTLFRWETGETLLVKSSISRDEPVISTVMHLWPTARFYERDVHEFFGIVFDGNPDLKPLILENWKEMPPMRKDFDPQKYSNEHFPDRHYEAEFLAEGGDENE</sequence>
<dbReference type="SUPFAM" id="SSF143243">
    <property type="entry name" value="Nqo5-like"/>
    <property type="match status" value="1"/>
</dbReference>
<protein>
    <submittedName>
        <fullName evidence="3">NADH:ubiquinone oxidoreductase 27 kD subunit</fullName>
    </submittedName>
</protein>
<evidence type="ECO:0000313" key="3">
    <source>
        <dbReference type="EMBL" id="AFK07457.1"/>
    </source>
</evidence>
<evidence type="ECO:0000256" key="1">
    <source>
        <dbReference type="ARBA" id="ARBA00007569"/>
    </source>
</evidence>
<reference evidence="3 4" key="1">
    <citation type="journal article" date="2012" name="Genome Biol. Evol.">
        <title>Genome Sequence of the Mesophilic Thermotogales Bacterium Mesotoga prima MesG1.Ag.4.2 Reveals the Largest Thermotogales Genome To Date.</title>
        <authorList>
            <person name="Zhaxybayeva O."/>
            <person name="Swithers K.S."/>
            <person name="Foght J."/>
            <person name="Green A.G."/>
            <person name="Bruce D."/>
            <person name="Detter C."/>
            <person name="Han S."/>
            <person name="Teshima H."/>
            <person name="Han J."/>
            <person name="Woyke T."/>
            <person name="Pitluck S."/>
            <person name="Nolan M."/>
            <person name="Ivanova N."/>
            <person name="Pati A."/>
            <person name="Land M.L."/>
            <person name="Dlutek M."/>
            <person name="Doolittle W.F."/>
            <person name="Noll K.M."/>
            <person name="Nesbo C.L."/>
        </authorList>
    </citation>
    <scope>NUCLEOTIDE SEQUENCE [LARGE SCALE GENOMIC DNA]</scope>
    <source>
        <strain evidence="4">mesG1.Ag.4.2</strain>
    </source>
</reference>
<dbReference type="STRING" id="660470.Theba_1806"/>
<dbReference type="HOGENOM" id="CLU_042628_6_1_0"/>
<accession>I2F6A4</accession>
<dbReference type="RefSeq" id="WP_014731287.1">
    <property type="nucleotide sequence ID" value="NC_017934.1"/>
</dbReference>
<keyword evidence="4" id="KW-1185">Reference proteome</keyword>
<dbReference type="PANTHER" id="PTHR10884">
    <property type="entry name" value="NADH DEHYDROGENASE UBIQUINONE IRON-SULFUR PROTEIN 3"/>
    <property type="match status" value="1"/>
</dbReference>
<dbReference type="Gene3D" id="3.30.460.80">
    <property type="entry name" value="NADH:ubiquinone oxidoreductase, 30kDa subunit"/>
    <property type="match status" value="1"/>
</dbReference>
<dbReference type="EMBL" id="CP003532">
    <property type="protein sequence ID" value="AFK07457.1"/>
    <property type="molecule type" value="Genomic_DNA"/>
</dbReference>
<dbReference type="GO" id="GO:0008137">
    <property type="term" value="F:NADH dehydrogenase (ubiquinone) activity"/>
    <property type="evidence" value="ECO:0007669"/>
    <property type="project" value="InterPro"/>
</dbReference>
<comment type="similarity">
    <text evidence="1">Belongs to the complex I 30 kDa subunit family.</text>
</comment>
<organism evidence="3 4">
    <name type="scientific">Mesotoga prima MesG1.Ag.4.2</name>
    <dbReference type="NCBI Taxonomy" id="660470"/>
    <lineage>
        <taxon>Bacteria</taxon>
        <taxon>Thermotogati</taxon>
        <taxon>Thermotogota</taxon>
        <taxon>Thermotogae</taxon>
        <taxon>Kosmotogales</taxon>
        <taxon>Kosmotogaceae</taxon>
        <taxon>Mesotoga</taxon>
    </lineage>
</organism>
<dbReference type="Proteomes" id="UP000002881">
    <property type="component" value="Chromosome"/>
</dbReference>
<evidence type="ECO:0000313" key="4">
    <source>
        <dbReference type="Proteomes" id="UP000002881"/>
    </source>
</evidence>